<proteinExistence type="predicted"/>
<dbReference type="PRINTS" id="PR00032">
    <property type="entry name" value="HTHARAC"/>
</dbReference>
<dbReference type="Proteomes" id="UP000238081">
    <property type="component" value="Unassembled WGS sequence"/>
</dbReference>
<dbReference type="EMBL" id="LRDH01000102">
    <property type="protein sequence ID" value="PPV15139.1"/>
    <property type="molecule type" value="Genomic_DNA"/>
</dbReference>
<dbReference type="SMART" id="SM00342">
    <property type="entry name" value="HTH_ARAC"/>
    <property type="match status" value="1"/>
</dbReference>
<protein>
    <submittedName>
        <fullName evidence="4">AraC family transcriptional regulator</fullName>
    </submittedName>
</protein>
<gene>
    <name evidence="4" type="ORF">AWN73_12750</name>
</gene>
<accession>A0A2S7FB50</accession>
<dbReference type="InterPro" id="IPR009057">
    <property type="entry name" value="Homeodomain-like_sf"/>
</dbReference>
<dbReference type="Gene3D" id="1.10.10.60">
    <property type="entry name" value="Homeodomain-like"/>
    <property type="match status" value="2"/>
</dbReference>
<dbReference type="RefSeq" id="WP_027637086.1">
    <property type="nucleotide sequence ID" value="NZ_CAVLFH010000001.1"/>
</dbReference>
<dbReference type="InterPro" id="IPR020449">
    <property type="entry name" value="Tscrpt_reg_AraC-type_HTH"/>
</dbReference>
<dbReference type="PROSITE" id="PS00041">
    <property type="entry name" value="HTH_ARAC_FAMILY_1"/>
    <property type="match status" value="1"/>
</dbReference>
<dbReference type="InterPro" id="IPR018060">
    <property type="entry name" value="HTH_AraC"/>
</dbReference>
<evidence type="ECO:0000313" key="4">
    <source>
        <dbReference type="EMBL" id="PPV15139.1"/>
    </source>
</evidence>
<dbReference type="GO" id="GO:0043565">
    <property type="term" value="F:sequence-specific DNA binding"/>
    <property type="evidence" value="ECO:0007669"/>
    <property type="project" value="InterPro"/>
</dbReference>
<keyword evidence="3" id="KW-0804">Transcription</keyword>
<evidence type="ECO:0000256" key="3">
    <source>
        <dbReference type="ARBA" id="ARBA00023163"/>
    </source>
</evidence>
<dbReference type="AlphaFoldDB" id="A0A2S7FB50"/>
<comment type="caution">
    <text evidence="4">The sequence shown here is derived from an EMBL/GenBank/DDBJ whole genome shotgun (WGS) entry which is preliminary data.</text>
</comment>
<organism evidence="4 5">
    <name type="scientific">Clostridium butyricum</name>
    <dbReference type="NCBI Taxonomy" id="1492"/>
    <lineage>
        <taxon>Bacteria</taxon>
        <taxon>Bacillati</taxon>
        <taxon>Bacillota</taxon>
        <taxon>Clostridia</taxon>
        <taxon>Eubacteriales</taxon>
        <taxon>Clostridiaceae</taxon>
        <taxon>Clostridium</taxon>
    </lineage>
</organism>
<sequence>MDKNKLKEIKEHGTENFPCGFYLKSSNKDKLLVKHHWHSELEMIYLKKGKYVVEINMDKHIIDDECFCFINSEELHYIDSTFPYSESAVVFDLRMLSFDMIDSIQMKLIQPMLNGNLKLPSFIHIENDFSKKILHEYKNILKAFKDEGPLSQEIEGNRAENLSSQIKIKASLLNILALLYENELIVNNTSETENYKVEYIKTIISYIQKNYSEKIYIKDMARQINMNEQYFCRFFKSMIGRSPIEYLNEYRIKKIEELLISTDRKVMDICLECGFNNMGNFINVFKRFTGMSPIKYRQEFKNKKS</sequence>
<dbReference type="PANTHER" id="PTHR43280:SF28">
    <property type="entry name" value="HTH-TYPE TRANSCRIPTIONAL ACTIVATOR RHAS"/>
    <property type="match status" value="1"/>
</dbReference>
<name>A0A2S7FB50_CLOBU</name>
<dbReference type="SUPFAM" id="SSF46689">
    <property type="entry name" value="Homeodomain-like"/>
    <property type="match status" value="2"/>
</dbReference>
<dbReference type="PANTHER" id="PTHR43280">
    <property type="entry name" value="ARAC-FAMILY TRANSCRIPTIONAL REGULATOR"/>
    <property type="match status" value="1"/>
</dbReference>
<reference evidence="4 5" key="1">
    <citation type="submission" date="2016-01" db="EMBL/GenBank/DDBJ databases">
        <title>Characterization of the Clostridium difficile lineages that are prevalent in Hong Kong and China.</title>
        <authorList>
            <person name="Kwok J.S.-L."/>
            <person name="Lam W.-Y."/>
            <person name="Ip M."/>
            <person name="Chan T.-F."/>
            <person name="Hawkey P.M."/>
            <person name="Tsui S.K.-W."/>
        </authorList>
    </citation>
    <scope>NUCLEOTIDE SEQUENCE [LARGE SCALE GENOMIC DNA]</scope>
    <source>
        <strain evidence="4 5">300064</strain>
    </source>
</reference>
<dbReference type="GO" id="GO:0003700">
    <property type="term" value="F:DNA-binding transcription factor activity"/>
    <property type="evidence" value="ECO:0007669"/>
    <property type="project" value="InterPro"/>
</dbReference>
<evidence type="ECO:0000256" key="1">
    <source>
        <dbReference type="ARBA" id="ARBA00023015"/>
    </source>
</evidence>
<dbReference type="InterPro" id="IPR018062">
    <property type="entry name" value="HTH_AraC-typ_CS"/>
</dbReference>
<evidence type="ECO:0000256" key="2">
    <source>
        <dbReference type="ARBA" id="ARBA00023125"/>
    </source>
</evidence>
<keyword evidence="1" id="KW-0805">Transcription regulation</keyword>
<evidence type="ECO:0000313" key="5">
    <source>
        <dbReference type="Proteomes" id="UP000238081"/>
    </source>
</evidence>
<dbReference type="PROSITE" id="PS01124">
    <property type="entry name" value="HTH_ARAC_FAMILY_2"/>
    <property type="match status" value="1"/>
</dbReference>
<dbReference type="Pfam" id="PF12833">
    <property type="entry name" value="HTH_18"/>
    <property type="match status" value="1"/>
</dbReference>
<keyword evidence="2" id="KW-0238">DNA-binding</keyword>